<evidence type="ECO:0000259" key="1">
    <source>
        <dbReference type="PROSITE" id="PS51725"/>
    </source>
</evidence>
<comment type="caution">
    <text evidence="2">The sequence shown here is derived from an EMBL/GenBank/DDBJ whole genome shotgun (WGS) entry which is preliminary data.</text>
</comment>
<dbReference type="SUPFAM" id="SSF54909">
    <property type="entry name" value="Dimeric alpha+beta barrel"/>
    <property type="match status" value="1"/>
</dbReference>
<dbReference type="EMBL" id="BMJQ01000027">
    <property type="protein sequence ID" value="GGF48378.1"/>
    <property type="molecule type" value="Genomic_DNA"/>
</dbReference>
<dbReference type="Gene3D" id="3.30.70.100">
    <property type="match status" value="1"/>
</dbReference>
<reference evidence="2" key="1">
    <citation type="journal article" date="2014" name="Int. J. Syst. Evol. Microbiol.">
        <title>Complete genome sequence of Corynebacterium casei LMG S-19264T (=DSM 44701T), isolated from a smear-ripened cheese.</title>
        <authorList>
            <consortium name="US DOE Joint Genome Institute (JGI-PGF)"/>
            <person name="Walter F."/>
            <person name="Albersmeier A."/>
            <person name="Kalinowski J."/>
            <person name="Ruckert C."/>
        </authorList>
    </citation>
    <scope>NUCLEOTIDE SEQUENCE</scope>
    <source>
        <strain evidence="2">CGMCC 1.15725</strain>
    </source>
</reference>
<evidence type="ECO:0000313" key="3">
    <source>
        <dbReference type="Proteomes" id="UP000646365"/>
    </source>
</evidence>
<dbReference type="InterPro" id="IPR007138">
    <property type="entry name" value="ABM_dom"/>
</dbReference>
<dbReference type="Proteomes" id="UP000646365">
    <property type="component" value="Unassembled WGS sequence"/>
</dbReference>
<reference evidence="2" key="2">
    <citation type="submission" date="2020-09" db="EMBL/GenBank/DDBJ databases">
        <authorList>
            <person name="Sun Q."/>
            <person name="Zhou Y."/>
        </authorList>
    </citation>
    <scope>NUCLEOTIDE SEQUENCE</scope>
    <source>
        <strain evidence="2">CGMCC 1.15725</strain>
    </source>
</reference>
<dbReference type="PROSITE" id="PS51725">
    <property type="entry name" value="ABM"/>
    <property type="match status" value="1"/>
</dbReference>
<protein>
    <recommendedName>
        <fullName evidence="1">ABM domain-containing protein</fullName>
    </recommendedName>
</protein>
<dbReference type="AlphaFoldDB" id="A0A8J2Z1B1"/>
<dbReference type="Pfam" id="PF03992">
    <property type="entry name" value="ABM"/>
    <property type="match status" value="1"/>
</dbReference>
<dbReference type="RefSeq" id="WP_189052223.1">
    <property type="nucleotide sequence ID" value="NZ_BMJQ01000027.1"/>
</dbReference>
<gene>
    <name evidence="2" type="ORF">GCM10011611_63500</name>
</gene>
<organism evidence="2 3">
    <name type="scientific">Aliidongia dinghuensis</name>
    <dbReference type="NCBI Taxonomy" id="1867774"/>
    <lineage>
        <taxon>Bacteria</taxon>
        <taxon>Pseudomonadati</taxon>
        <taxon>Pseudomonadota</taxon>
        <taxon>Alphaproteobacteria</taxon>
        <taxon>Rhodospirillales</taxon>
        <taxon>Dongiaceae</taxon>
        <taxon>Aliidongia</taxon>
    </lineage>
</organism>
<keyword evidence="3" id="KW-1185">Reference proteome</keyword>
<feature type="domain" description="ABM" evidence="1">
    <location>
        <begin position="4"/>
        <end position="100"/>
    </location>
</feature>
<dbReference type="InterPro" id="IPR011008">
    <property type="entry name" value="Dimeric_a/b-barrel"/>
</dbReference>
<accession>A0A8J2Z1B1</accession>
<sequence>MPQIAIIVEFETLPGQQAAFEAIIREHARRTLAEEPGCLRFEVLHRVDETGQRVPNQLLVNELYADRAAVVAHRNSPRMPQVGAALAPLLASRRLIEAEVEGEA</sequence>
<evidence type="ECO:0000313" key="2">
    <source>
        <dbReference type="EMBL" id="GGF48378.1"/>
    </source>
</evidence>
<name>A0A8J2Z1B1_9PROT</name>
<proteinExistence type="predicted"/>